<keyword evidence="1" id="KW-0472">Membrane</keyword>
<dbReference type="RefSeq" id="WP_144690082.1">
    <property type="nucleotide sequence ID" value="NZ_JACEOR010000118.1"/>
</dbReference>
<evidence type="ECO:0000313" key="2">
    <source>
        <dbReference type="EMBL" id="MBA4504380.1"/>
    </source>
</evidence>
<organism evidence="2 3">
    <name type="scientific">Corynebacterium sanguinis</name>
    <dbReference type="NCBI Taxonomy" id="2594913"/>
    <lineage>
        <taxon>Bacteria</taxon>
        <taxon>Bacillati</taxon>
        <taxon>Actinomycetota</taxon>
        <taxon>Actinomycetes</taxon>
        <taxon>Mycobacteriales</taxon>
        <taxon>Corynebacteriaceae</taxon>
        <taxon>Corynebacterium</taxon>
    </lineage>
</organism>
<dbReference type="EMBL" id="JACEOR010000118">
    <property type="protein sequence ID" value="MBA4504380.1"/>
    <property type="molecule type" value="Genomic_DNA"/>
</dbReference>
<dbReference type="Proteomes" id="UP000580709">
    <property type="component" value="Unassembled WGS sequence"/>
</dbReference>
<dbReference type="Pfam" id="PF19609">
    <property type="entry name" value="DUF6114"/>
    <property type="match status" value="1"/>
</dbReference>
<gene>
    <name evidence="2" type="ORF">H0H28_03355</name>
</gene>
<feature type="transmembrane region" description="Helical" evidence="1">
    <location>
        <begin position="144"/>
        <end position="165"/>
    </location>
</feature>
<proteinExistence type="predicted"/>
<comment type="caution">
    <text evidence="2">The sequence shown here is derived from an EMBL/GenBank/DDBJ whole genome shotgun (WGS) entry which is preliminary data.</text>
</comment>
<sequence length="183" mass="19599">MGSVKWVPGVSADRDDNFFFEDDVDTAIVPVASEVEPEDIAADPARPTFTERFSAWTSKRPFAGGLLMFLAGVVILTPAYMSFEVSNIQVQIATMSGVSTLLIGVLLMCCGLMTWFQPEGRLLAGVAAIILAIVAIPTSNFGGFIVGALLALIGGALALSWVPGVKPARRSRRRRRAEAAKER</sequence>
<keyword evidence="1" id="KW-0812">Transmembrane</keyword>
<dbReference type="InterPro" id="IPR046096">
    <property type="entry name" value="DUF6114"/>
</dbReference>
<evidence type="ECO:0000256" key="1">
    <source>
        <dbReference type="SAM" id="Phobius"/>
    </source>
</evidence>
<dbReference type="AlphaFoldDB" id="A0A838WZI6"/>
<keyword evidence="1" id="KW-1133">Transmembrane helix</keyword>
<accession>A0A838WZI6</accession>
<protein>
    <submittedName>
        <fullName evidence="2">Uncharacterized protein</fullName>
    </submittedName>
</protein>
<keyword evidence="3" id="KW-1185">Reference proteome</keyword>
<feature type="transmembrane region" description="Helical" evidence="1">
    <location>
        <begin position="122"/>
        <end position="138"/>
    </location>
</feature>
<evidence type="ECO:0000313" key="3">
    <source>
        <dbReference type="Proteomes" id="UP000580709"/>
    </source>
</evidence>
<feature type="transmembrane region" description="Helical" evidence="1">
    <location>
        <begin position="92"/>
        <end position="115"/>
    </location>
</feature>
<reference evidence="2 3" key="1">
    <citation type="submission" date="2020-07" db="EMBL/GenBank/DDBJ databases">
        <authorList>
            <person name="Khare M."/>
        </authorList>
    </citation>
    <scope>NUCLEOTIDE SEQUENCE [LARGE SCALE GENOMIC DNA]</scope>
    <source>
        <strain evidence="2 3">P8776</strain>
    </source>
</reference>
<name>A0A838WZI6_9CORY</name>
<feature type="transmembrane region" description="Helical" evidence="1">
    <location>
        <begin position="62"/>
        <end position="80"/>
    </location>
</feature>